<dbReference type="InterPro" id="IPR043129">
    <property type="entry name" value="ATPase_NBD"/>
</dbReference>
<gene>
    <name evidence="1" type="ORF">D0544_14825</name>
</gene>
<dbReference type="SUPFAM" id="SSF53067">
    <property type="entry name" value="Actin-like ATPase domain"/>
    <property type="match status" value="1"/>
</dbReference>
<evidence type="ECO:0008006" key="3">
    <source>
        <dbReference type="Google" id="ProtNLM"/>
    </source>
</evidence>
<reference evidence="1 2" key="1">
    <citation type="submission" date="2018-08" db="EMBL/GenBank/DDBJ databases">
        <authorList>
            <person name="Khan S.A."/>
        </authorList>
    </citation>
    <scope>NUCLEOTIDE SEQUENCE [LARGE SCALE GENOMIC DNA]</scope>
    <source>
        <strain evidence="1 2">GTF-13</strain>
    </source>
</reference>
<keyword evidence="2" id="KW-1185">Reference proteome</keyword>
<dbReference type="Gene3D" id="3.30.1490.300">
    <property type="match status" value="1"/>
</dbReference>
<name>A0A3P3VK78_9GAMM</name>
<evidence type="ECO:0000313" key="1">
    <source>
        <dbReference type="EMBL" id="RRJ83110.1"/>
    </source>
</evidence>
<protein>
    <recommendedName>
        <fullName evidence="3">MSHA biogenesis protein MshI</fullName>
    </recommendedName>
</protein>
<dbReference type="InterPro" id="IPR050696">
    <property type="entry name" value="FtsA/MreB"/>
</dbReference>
<dbReference type="Proteomes" id="UP000280792">
    <property type="component" value="Unassembled WGS sequence"/>
</dbReference>
<dbReference type="RefSeq" id="WP_125017479.1">
    <property type="nucleotide sequence ID" value="NZ_QWEZ01000002.1"/>
</dbReference>
<dbReference type="PANTHER" id="PTHR32432:SF3">
    <property type="entry name" value="ETHANOLAMINE UTILIZATION PROTEIN EUTJ"/>
    <property type="match status" value="1"/>
</dbReference>
<comment type="caution">
    <text evidence="1">The sequence shown here is derived from an EMBL/GenBank/DDBJ whole genome shotgun (WGS) entry which is preliminary data.</text>
</comment>
<sequence>MLWRKKKSAAGGLLGVVLGSRSFGLVAMSQSGEVSFCTGVDLGGGELARLLKEQVERNQLHGDVNLVLLPSQYQMLLAEAPDVPDEELADAMRWRIKDLISTPLDQVEVDAFLLPDDAYRGRVRMCYAAAVRRDLIESLTATIKGAGLGLRYIDLADLAMRNLALQQSLGEQSVATVNLRDRGGLVTVTQGGQLYMSRSLQVGFDHINQQGYGVVDELVLDMQRSLDYYESQQNKGSVATILVSGKHQIEDQLIEELDRRLAARVVKLDASAGLRLAEGVDPAQLSRVALSLGGALRERGEHVAAAG</sequence>
<dbReference type="EMBL" id="QWEZ01000002">
    <property type="protein sequence ID" value="RRJ83110.1"/>
    <property type="molecule type" value="Genomic_DNA"/>
</dbReference>
<accession>A0A3P3VK78</accession>
<dbReference type="PANTHER" id="PTHR32432">
    <property type="entry name" value="CELL DIVISION PROTEIN FTSA-RELATED"/>
    <property type="match status" value="1"/>
</dbReference>
<dbReference type="AlphaFoldDB" id="A0A3P3VK78"/>
<proteinExistence type="predicted"/>
<evidence type="ECO:0000313" key="2">
    <source>
        <dbReference type="Proteomes" id="UP000280792"/>
    </source>
</evidence>
<organism evidence="1 2">
    <name type="scientific">Aestuariirhabdus litorea</name>
    <dbReference type="NCBI Taxonomy" id="2528527"/>
    <lineage>
        <taxon>Bacteria</taxon>
        <taxon>Pseudomonadati</taxon>
        <taxon>Pseudomonadota</taxon>
        <taxon>Gammaproteobacteria</taxon>
        <taxon>Oceanospirillales</taxon>
        <taxon>Aestuariirhabdaceae</taxon>
        <taxon>Aestuariirhabdus</taxon>
    </lineage>
</organism>
<reference evidence="1 2" key="2">
    <citation type="submission" date="2018-12" db="EMBL/GenBank/DDBJ databases">
        <title>Simiduia agarivorans gen. nov., sp. nov., a marine, agarolytic bacterium isolated from shallow coastal water from Keelung, Taiwan.</title>
        <authorList>
            <person name="Shieh W.Y."/>
        </authorList>
    </citation>
    <scope>NUCLEOTIDE SEQUENCE [LARGE SCALE GENOMIC DNA]</scope>
    <source>
        <strain evidence="1 2">GTF-13</strain>
    </source>
</reference>
<dbReference type="Gene3D" id="3.30.420.40">
    <property type="match status" value="2"/>
</dbReference>